<feature type="domain" description="CHAD" evidence="2">
    <location>
        <begin position="7"/>
        <end position="348"/>
    </location>
</feature>
<sequence>MTAPAATATAGEVISRYLTEQAGNFLRALPQAVGEAGARPGALPSLNSPAGSGGTLELLRAVRRVGGALHTFGAVFEPGWAHESRAELRWLLNLLAQEPAYQRRSARLLAAVDSLSGVAPAGEGGPGMLAGHQGAPKARALLDRQLTLARTRAHSTVLQELRSARLHALADRMTLLVGEAPLVEPAWGKAGEVLPSQAAAAFAALGAAVQALPLRRAATAYQGDALHRLGGAEPSGPAVVPPQGRTGDADSALAADDAPWHRVRILLKRTRYALEVCGRPGDQLVELDRVLDCHQEAADAAVTAATAARTPRITPATAYVLGVVHADQRLEVEAARFAFGSRWPELPLSLDGWEGPPGQRMG</sequence>
<reference evidence="3 4" key="1">
    <citation type="submission" date="2019-06" db="EMBL/GenBank/DDBJ databases">
        <title>Description of Kitasatospora acidophila sp. nov. isolated from pine grove soil, and reclassification of Streptomyces novaecaesareae to Kitasatospora novaeceasareae comb. nov.</title>
        <authorList>
            <person name="Kim M.J."/>
        </authorList>
    </citation>
    <scope>NUCLEOTIDE SEQUENCE [LARGE SCALE GENOMIC DNA]</scope>
    <source>
        <strain evidence="3 4">MMS16-CNU292</strain>
    </source>
</reference>
<dbReference type="Proteomes" id="UP000319103">
    <property type="component" value="Unassembled WGS sequence"/>
</dbReference>
<dbReference type="InterPro" id="IPR038186">
    <property type="entry name" value="CHAD_dom_sf"/>
</dbReference>
<comment type="caution">
    <text evidence="3">The sequence shown here is derived from an EMBL/GenBank/DDBJ whole genome shotgun (WGS) entry which is preliminary data.</text>
</comment>
<dbReference type="AlphaFoldDB" id="A0A540WG79"/>
<gene>
    <name evidence="3" type="ORF">E6W39_19295</name>
</gene>
<evidence type="ECO:0000313" key="4">
    <source>
        <dbReference type="Proteomes" id="UP000319103"/>
    </source>
</evidence>
<evidence type="ECO:0000259" key="2">
    <source>
        <dbReference type="PROSITE" id="PS51708"/>
    </source>
</evidence>
<organism evidence="3 4">
    <name type="scientific">Kitasatospora acidiphila</name>
    <dbReference type="NCBI Taxonomy" id="2567942"/>
    <lineage>
        <taxon>Bacteria</taxon>
        <taxon>Bacillati</taxon>
        <taxon>Actinomycetota</taxon>
        <taxon>Actinomycetes</taxon>
        <taxon>Kitasatosporales</taxon>
        <taxon>Streptomycetaceae</taxon>
        <taxon>Kitasatospora</taxon>
    </lineage>
</organism>
<dbReference type="PROSITE" id="PS51708">
    <property type="entry name" value="CHAD"/>
    <property type="match status" value="1"/>
</dbReference>
<dbReference type="InterPro" id="IPR007899">
    <property type="entry name" value="CHAD_dom"/>
</dbReference>
<proteinExistence type="predicted"/>
<name>A0A540WG79_9ACTN</name>
<accession>A0A540WG79</accession>
<dbReference type="SMART" id="SM00880">
    <property type="entry name" value="CHAD"/>
    <property type="match status" value="1"/>
</dbReference>
<dbReference type="EMBL" id="VIGB01000003">
    <property type="protein sequence ID" value="TQF07444.1"/>
    <property type="molecule type" value="Genomic_DNA"/>
</dbReference>
<evidence type="ECO:0000256" key="1">
    <source>
        <dbReference type="SAM" id="MobiDB-lite"/>
    </source>
</evidence>
<protein>
    <submittedName>
        <fullName evidence="3">CHAD domain-containing protein</fullName>
    </submittedName>
</protein>
<keyword evidence="4" id="KW-1185">Reference proteome</keyword>
<feature type="region of interest" description="Disordered" evidence="1">
    <location>
        <begin position="232"/>
        <end position="251"/>
    </location>
</feature>
<dbReference type="Gene3D" id="1.40.20.10">
    <property type="entry name" value="CHAD domain"/>
    <property type="match status" value="1"/>
</dbReference>
<dbReference type="Pfam" id="PF05235">
    <property type="entry name" value="CHAD"/>
    <property type="match status" value="1"/>
</dbReference>
<dbReference type="OrthoDB" id="4350303at2"/>
<evidence type="ECO:0000313" key="3">
    <source>
        <dbReference type="EMBL" id="TQF07444.1"/>
    </source>
</evidence>